<feature type="transmembrane region" description="Helical" evidence="2">
    <location>
        <begin position="398"/>
        <end position="420"/>
    </location>
</feature>
<feature type="region of interest" description="Disordered" evidence="1">
    <location>
        <begin position="1"/>
        <end position="24"/>
    </location>
</feature>
<name>A0A8H5BC22_9AGAR</name>
<reference evidence="3 4" key="1">
    <citation type="journal article" date="2020" name="ISME J.">
        <title>Uncovering the hidden diversity of litter-decomposition mechanisms in mushroom-forming fungi.</title>
        <authorList>
            <person name="Floudas D."/>
            <person name="Bentzer J."/>
            <person name="Ahren D."/>
            <person name="Johansson T."/>
            <person name="Persson P."/>
            <person name="Tunlid A."/>
        </authorList>
    </citation>
    <scope>NUCLEOTIDE SEQUENCE [LARGE SCALE GENOMIC DNA]</scope>
    <source>
        <strain evidence="3 4">CBS 175.51</strain>
    </source>
</reference>
<keyword evidence="4" id="KW-1185">Reference proteome</keyword>
<keyword evidence="2" id="KW-0812">Transmembrane</keyword>
<protein>
    <submittedName>
        <fullName evidence="3">Uncharacterized protein</fullName>
    </submittedName>
</protein>
<evidence type="ECO:0000256" key="1">
    <source>
        <dbReference type="SAM" id="MobiDB-lite"/>
    </source>
</evidence>
<dbReference type="AlphaFoldDB" id="A0A8H5BC22"/>
<dbReference type="Proteomes" id="UP000541558">
    <property type="component" value="Unassembled WGS sequence"/>
</dbReference>
<feature type="compositionally biased region" description="Polar residues" evidence="1">
    <location>
        <begin position="1"/>
        <end position="17"/>
    </location>
</feature>
<evidence type="ECO:0000313" key="4">
    <source>
        <dbReference type="Proteomes" id="UP000541558"/>
    </source>
</evidence>
<gene>
    <name evidence="3" type="ORF">D9611_010775</name>
</gene>
<comment type="caution">
    <text evidence="3">The sequence shown here is derived from an EMBL/GenBank/DDBJ whole genome shotgun (WGS) entry which is preliminary data.</text>
</comment>
<keyword evidence="2" id="KW-1133">Transmembrane helix</keyword>
<dbReference type="OrthoDB" id="2866354at2759"/>
<feature type="transmembrane region" description="Helical" evidence="2">
    <location>
        <begin position="432"/>
        <end position="451"/>
    </location>
</feature>
<organism evidence="3 4">
    <name type="scientific">Ephemerocybe angulata</name>
    <dbReference type="NCBI Taxonomy" id="980116"/>
    <lineage>
        <taxon>Eukaryota</taxon>
        <taxon>Fungi</taxon>
        <taxon>Dikarya</taxon>
        <taxon>Basidiomycota</taxon>
        <taxon>Agaricomycotina</taxon>
        <taxon>Agaricomycetes</taxon>
        <taxon>Agaricomycetidae</taxon>
        <taxon>Agaricales</taxon>
        <taxon>Agaricineae</taxon>
        <taxon>Psathyrellaceae</taxon>
        <taxon>Ephemerocybe</taxon>
    </lineage>
</organism>
<dbReference type="Gene3D" id="1.20.58.340">
    <property type="entry name" value="Magnesium transport protein CorA, transmembrane region"/>
    <property type="match status" value="1"/>
</dbReference>
<sequence length="1216" mass="136390">MPSQPSTRNHSHPNSSPAPEFGHPELETVDHATLSAYLSEHPSVQTSIDLAEIRNGPNNSLIGVHLPNLSHEGLTSHLKNNGESRLRILFLNEVALDTTLHKPPSSFKDIQVSLHPETVDYLVTALGVCPMFLSSLVSTHWLLNTGNGLFKKYVHETSGVGNDKLACIDGLFRYSRETEGQPAHVWFSHDLERGTSTYVLHNCSASIKLAVSKWVTEGAGQVLLMRPLALETLIMDEVAWSWSQGVVNASKKLLRYEHLKSEHHSAIKLNDAVYDLHNLSQHFHILDEELNGIVEQLDYLAALHPLLSARAQPYSAVAQSSSGRRYKTSTLDSILFLRSRTQIWHRWVRNWRERTNIRINLFFNLTAQRDSGTNSNIAVATADIAEETRKDSSSMITIAALTLIFLPGTFIATLLGMPFFDASSGKMVVSNRLWIFFAVSIPFTLLIWNAWRMWRNWRNRSFRNFQVPGKEPDSEEGQNRDYGRANEKESVAECNFGMHLVTKEVSSATPTRNENQRYPMPDLARVRPVAAQAHEVHDLNTTLDLRLSQSSDSAPMDIPAEIVDEIFDHIISPEPTSFRGLQIAFVSRSYYEKFNPFILRLWTTILNQAINDNELHTVTTSADPPGSQSHGLGTSGPHLTMLKLTTRTFRDTDTLWSIHNLLVSQPDGCSHLKEARLTIMVDSYSMDRLRVTESDLPPNVPPSAQQVIWARVLFKILDLCAAVDGADVFLDLCRYWHATSLPSIFKAAQALVEQQRALKGTSSLRVLLNAQLLCPPLDIQSSDIDTWRRSIHPLLDLCLREQESETSTFQLAGVHADFRETHPLFNHEICEDGKGLESKGDLAFHRTTAVQRPRRPPLKANTIQQLADTEFIRSTLLPESHVPTSQERQLECRGGGLTSMRLDDAIVLPGLWYHLDTFVHSSSHTLTSLRISRCTLSKDDWFAILSQWRFECLTDFVVEDKRITLPTIVCFLQHNPSITSLTILGRFSLISTAGLCRWWPGASHQVGIKEFSSSPGVVRAFLGEPMSVQFPCLESLTINEEQGRPHADILYPTRGLAETTAILSLIPAQAPSLQTLHLRLECRGALDFRIWLVSPSPKVRMGVPARLAGLRGVTTLRISVHDTERCRAPVPSGDGCIVPEFVNVDPLDVFRAISALPSLEVVIFEGLFRSVPASIEKEMMKLCKRLQSVELRSYDGSSVTQWTRPLGKGLWSILRH</sequence>
<accession>A0A8H5BC22</accession>
<proteinExistence type="predicted"/>
<dbReference type="EMBL" id="JAACJK010000169">
    <property type="protein sequence ID" value="KAF5320466.1"/>
    <property type="molecule type" value="Genomic_DNA"/>
</dbReference>
<evidence type="ECO:0000256" key="2">
    <source>
        <dbReference type="SAM" id="Phobius"/>
    </source>
</evidence>
<evidence type="ECO:0000313" key="3">
    <source>
        <dbReference type="EMBL" id="KAF5320466.1"/>
    </source>
</evidence>
<keyword evidence="2" id="KW-0472">Membrane</keyword>